<reference evidence="4 5" key="1">
    <citation type="submission" date="2019-12" db="EMBL/GenBank/DDBJ databases">
        <authorList>
            <person name="Alioto T."/>
            <person name="Alioto T."/>
            <person name="Gomez Garrido J."/>
        </authorList>
    </citation>
    <scope>NUCLEOTIDE SEQUENCE [LARGE SCALE GENOMIC DNA]</scope>
</reference>
<accession>A0A8S0PYQ1</accession>
<dbReference type="Pfam" id="PF02458">
    <property type="entry name" value="Transferase"/>
    <property type="match status" value="1"/>
</dbReference>
<dbReference type="InterPro" id="IPR023213">
    <property type="entry name" value="CAT-like_dom_sf"/>
</dbReference>
<evidence type="ECO:0000256" key="3">
    <source>
        <dbReference type="ARBA" id="ARBA00023315"/>
    </source>
</evidence>
<dbReference type="Proteomes" id="UP000594638">
    <property type="component" value="Unassembled WGS sequence"/>
</dbReference>
<dbReference type="Gramene" id="OE9A026894T1">
    <property type="protein sequence ID" value="OE9A026894C1"/>
    <property type="gene ID" value="OE9A026894"/>
</dbReference>
<comment type="caution">
    <text evidence="4">The sequence shown here is derived from an EMBL/GenBank/DDBJ whole genome shotgun (WGS) entry which is preliminary data.</text>
</comment>
<protein>
    <submittedName>
        <fullName evidence="4">Pelargonidin 3-O-(6-caffeoylglucoside) 5-O-(6-O-malonylglucoside) 4 -malonyltransferase-like</fullName>
    </submittedName>
</protein>
<evidence type="ECO:0000256" key="1">
    <source>
        <dbReference type="ARBA" id="ARBA00009861"/>
    </source>
</evidence>
<dbReference type="EMBL" id="CACTIH010000239">
    <property type="protein sequence ID" value="CAA2957788.1"/>
    <property type="molecule type" value="Genomic_DNA"/>
</dbReference>
<evidence type="ECO:0000313" key="5">
    <source>
        <dbReference type="Proteomes" id="UP000594638"/>
    </source>
</evidence>
<dbReference type="PANTHER" id="PTHR31623">
    <property type="entry name" value="F21J9.9"/>
    <property type="match status" value="1"/>
</dbReference>
<sequence length="436" mass="47787">MKVQVLSRKLIKPCIPTPEFLRHYTISFIDELAPSINVLAVLYYSPGLIIQKLEESLAEILPQFYPLAGRYMKDDHSVDCSDQGAAFLEAQVDCQLLDIIGAGAKPEELNDLLPCQSFATEDATEPLLAIQVSKFKCDGIAISVSISHRIADASSLGMFISAWANACQGDNVEAISSRFNSPLFFPGKNFSAPDFGETGTRDLDVRIPVAKIVARRFVFDNKAILGLRAKMSEGKTGKQQPSRVQVVSALITKALASVDAQKTYGHSRNLLVAQLVSVRERTVPPVPKYCFGNLVAIAMTESTAAEVKNMGFKDFVRLLDDNVSKTVADCAKILSNGEDGHKILVDTIVGFNKKSVNSDLNVVLITDWSKLGFYEVDFGWGKPILASVADVPIKNLVTLLNSKESGGIEAWVHLDEKDMSYFEQDKDLKIFTTSLV</sequence>
<comment type="similarity">
    <text evidence="1">Belongs to the plant acyltransferase family.</text>
</comment>
<keyword evidence="3" id="KW-0012">Acyltransferase</keyword>
<dbReference type="AlphaFoldDB" id="A0A8S0PYQ1"/>
<dbReference type="PANTHER" id="PTHR31623:SF124">
    <property type="entry name" value="VINORINE SYNTHASE-RELATED"/>
    <property type="match status" value="1"/>
</dbReference>
<gene>
    <name evidence="4" type="ORF">OLEA9_A026894</name>
</gene>
<evidence type="ECO:0000313" key="4">
    <source>
        <dbReference type="EMBL" id="CAA2957788.1"/>
    </source>
</evidence>
<dbReference type="GO" id="GO:0016746">
    <property type="term" value="F:acyltransferase activity"/>
    <property type="evidence" value="ECO:0007669"/>
    <property type="project" value="UniProtKB-KW"/>
</dbReference>
<name>A0A8S0PYQ1_OLEEU</name>
<proteinExistence type="inferred from homology"/>
<evidence type="ECO:0000256" key="2">
    <source>
        <dbReference type="ARBA" id="ARBA00022679"/>
    </source>
</evidence>
<organism evidence="4 5">
    <name type="scientific">Olea europaea subsp. europaea</name>
    <dbReference type="NCBI Taxonomy" id="158383"/>
    <lineage>
        <taxon>Eukaryota</taxon>
        <taxon>Viridiplantae</taxon>
        <taxon>Streptophyta</taxon>
        <taxon>Embryophyta</taxon>
        <taxon>Tracheophyta</taxon>
        <taxon>Spermatophyta</taxon>
        <taxon>Magnoliopsida</taxon>
        <taxon>eudicotyledons</taxon>
        <taxon>Gunneridae</taxon>
        <taxon>Pentapetalae</taxon>
        <taxon>asterids</taxon>
        <taxon>lamiids</taxon>
        <taxon>Lamiales</taxon>
        <taxon>Oleaceae</taxon>
        <taxon>Oleeae</taxon>
        <taxon>Olea</taxon>
    </lineage>
</organism>
<keyword evidence="5" id="KW-1185">Reference proteome</keyword>
<keyword evidence="2" id="KW-0808">Transferase</keyword>
<dbReference type="OrthoDB" id="671439at2759"/>
<dbReference type="Gene3D" id="3.30.559.10">
    <property type="entry name" value="Chloramphenicol acetyltransferase-like domain"/>
    <property type="match status" value="2"/>
</dbReference>